<sequence length="144" mass="16452">MGCGWQGYLEPILHSYPKRSQNLTSPQNKPTASDRPSSLLRGNFQTASLVKSCKKEDLILVTNEIVENATPTAKICDIILNSDKYKGDPDFVKGVLEEAVTNRKLQEERQFQLEKLNIGKEFEPEKMNKKLEQELEKLKMNIEL</sequence>
<proteinExistence type="predicted"/>
<feature type="compositionally biased region" description="Polar residues" evidence="1">
    <location>
        <begin position="19"/>
        <end position="36"/>
    </location>
</feature>
<comment type="caution">
    <text evidence="2">The sequence shown here is derived from an EMBL/GenBank/DDBJ whole genome shotgun (WGS) entry which is preliminary data.</text>
</comment>
<evidence type="ECO:0000313" key="2">
    <source>
        <dbReference type="EMBL" id="GBO23775.1"/>
    </source>
</evidence>
<dbReference type="EMBL" id="BGPR01046810">
    <property type="protein sequence ID" value="GBO23775.1"/>
    <property type="molecule type" value="Genomic_DNA"/>
</dbReference>
<evidence type="ECO:0000256" key="1">
    <source>
        <dbReference type="SAM" id="MobiDB-lite"/>
    </source>
</evidence>
<name>A0A4Y2VEQ8_ARAVE</name>
<evidence type="ECO:0000313" key="3">
    <source>
        <dbReference type="Proteomes" id="UP000499080"/>
    </source>
</evidence>
<gene>
    <name evidence="2" type="ORF">AVEN_169346_1</name>
</gene>
<feature type="region of interest" description="Disordered" evidence="1">
    <location>
        <begin position="19"/>
        <end position="39"/>
    </location>
</feature>
<dbReference type="AlphaFoldDB" id="A0A4Y2VEQ8"/>
<organism evidence="2 3">
    <name type="scientific">Araneus ventricosus</name>
    <name type="common">Orbweaver spider</name>
    <name type="synonym">Epeira ventricosa</name>
    <dbReference type="NCBI Taxonomy" id="182803"/>
    <lineage>
        <taxon>Eukaryota</taxon>
        <taxon>Metazoa</taxon>
        <taxon>Ecdysozoa</taxon>
        <taxon>Arthropoda</taxon>
        <taxon>Chelicerata</taxon>
        <taxon>Arachnida</taxon>
        <taxon>Araneae</taxon>
        <taxon>Araneomorphae</taxon>
        <taxon>Entelegynae</taxon>
        <taxon>Araneoidea</taxon>
        <taxon>Araneidae</taxon>
        <taxon>Araneus</taxon>
    </lineage>
</organism>
<dbReference type="OrthoDB" id="6434851at2759"/>
<accession>A0A4Y2VEQ8</accession>
<reference evidence="2 3" key="1">
    <citation type="journal article" date="2019" name="Sci. Rep.">
        <title>Orb-weaving spider Araneus ventricosus genome elucidates the spidroin gene catalogue.</title>
        <authorList>
            <person name="Kono N."/>
            <person name="Nakamura H."/>
            <person name="Ohtoshi R."/>
            <person name="Moran D.A.P."/>
            <person name="Shinohara A."/>
            <person name="Yoshida Y."/>
            <person name="Fujiwara M."/>
            <person name="Mori M."/>
            <person name="Tomita M."/>
            <person name="Arakawa K."/>
        </authorList>
    </citation>
    <scope>NUCLEOTIDE SEQUENCE [LARGE SCALE GENOMIC DNA]</scope>
</reference>
<dbReference type="Proteomes" id="UP000499080">
    <property type="component" value="Unassembled WGS sequence"/>
</dbReference>
<keyword evidence="3" id="KW-1185">Reference proteome</keyword>
<protein>
    <submittedName>
        <fullName evidence="2">Uncharacterized protein</fullName>
    </submittedName>
</protein>